<evidence type="ECO:0000256" key="16">
    <source>
        <dbReference type="RuleBase" id="RU003651"/>
    </source>
</evidence>
<evidence type="ECO:0000256" key="14">
    <source>
        <dbReference type="ARBA" id="ARBA00061570"/>
    </source>
</evidence>
<evidence type="ECO:0000313" key="20">
    <source>
        <dbReference type="Proteomes" id="UP001324634"/>
    </source>
</evidence>
<dbReference type="KEGG" id="psti:SOO65_13055"/>
<feature type="binding site" evidence="15">
    <location>
        <position position="420"/>
    </location>
    <ligand>
        <name>Zn(2+)</name>
        <dbReference type="ChEBI" id="CHEBI:29105"/>
        <note>catalytic</note>
    </ligand>
</feature>
<dbReference type="PANTHER" id="PTHR23076">
    <property type="entry name" value="METALLOPROTEASE M41 FTSH"/>
    <property type="match status" value="1"/>
</dbReference>
<keyword evidence="12 15" id="KW-0482">Metalloprotease</keyword>
<dbReference type="GO" id="GO:0004222">
    <property type="term" value="F:metalloendopeptidase activity"/>
    <property type="evidence" value="ECO:0007669"/>
    <property type="project" value="InterPro"/>
</dbReference>
<dbReference type="Pfam" id="PF00004">
    <property type="entry name" value="AAA"/>
    <property type="match status" value="1"/>
</dbReference>
<feature type="transmembrane region" description="Helical" evidence="15">
    <location>
        <begin position="7"/>
        <end position="25"/>
    </location>
</feature>
<keyword evidence="4 15" id="KW-0645">Protease</keyword>
<dbReference type="FunFam" id="3.40.50.300:FF:000001">
    <property type="entry name" value="ATP-dependent zinc metalloprotease FtsH"/>
    <property type="match status" value="1"/>
</dbReference>
<dbReference type="InterPro" id="IPR000642">
    <property type="entry name" value="Peptidase_M41"/>
</dbReference>
<comment type="subunit">
    <text evidence="15">Homohexamer.</text>
</comment>
<keyword evidence="6 15" id="KW-0479">Metal-binding</keyword>
<evidence type="ECO:0000256" key="6">
    <source>
        <dbReference type="ARBA" id="ARBA00022723"/>
    </source>
</evidence>
<evidence type="ECO:0000256" key="8">
    <source>
        <dbReference type="ARBA" id="ARBA00022801"/>
    </source>
</evidence>
<comment type="function">
    <text evidence="15">Acts as a processive, ATP-dependent zinc metallopeptidase for both cytoplasmic and membrane proteins. Plays a role in the quality control of integral membrane proteins.</text>
</comment>
<dbReference type="PANTHER" id="PTHR23076:SF97">
    <property type="entry name" value="ATP-DEPENDENT ZINC METALLOPROTEASE YME1L1"/>
    <property type="match status" value="1"/>
</dbReference>
<keyword evidence="13 15" id="KW-0472">Membrane</keyword>
<keyword evidence="7 15" id="KW-0547">Nucleotide-binding</keyword>
<reference evidence="19 20" key="1">
    <citation type="submission" date="2023-11" db="EMBL/GenBank/DDBJ databases">
        <title>Peredibacter starrii A3.12.</title>
        <authorList>
            <person name="Mitchell R.J."/>
        </authorList>
    </citation>
    <scope>NUCLEOTIDE SEQUENCE [LARGE SCALE GENOMIC DNA]</scope>
    <source>
        <strain evidence="19 20">A3.12</strain>
    </source>
</reference>
<feature type="active site" evidence="15">
    <location>
        <position position="421"/>
    </location>
</feature>
<dbReference type="GO" id="GO:0008270">
    <property type="term" value="F:zinc ion binding"/>
    <property type="evidence" value="ECO:0007669"/>
    <property type="project" value="UniProtKB-UniRule"/>
</dbReference>
<evidence type="ECO:0000256" key="7">
    <source>
        <dbReference type="ARBA" id="ARBA00022741"/>
    </source>
</evidence>
<dbReference type="PROSITE" id="PS00674">
    <property type="entry name" value="AAA"/>
    <property type="match status" value="1"/>
</dbReference>
<dbReference type="GO" id="GO:0004176">
    <property type="term" value="F:ATP-dependent peptidase activity"/>
    <property type="evidence" value="ECO:0007669"/>
    <property type="project" value="InterPro"/>
</dbReference>
<dbReference type="FunFam" id="1.10.8.60:FF:000001">
    <property type="entry name" value="ATP-dependent zinc metalloprotease FtsH"/>
    <property type="match status" value="1"/>
</dbReference>
<comment type="similarity">
    <text evidence="14 15">In the central section; belongs to the AAA ATPase family.</text>
</comment>
<dbReference type="GO" id="GO:0016887">
    <property type="term" value="F:ATP hydrolysis activity"/>
    <property type="evidence" value="ECO:0007669"/>
    <property type="project" value="UniProtKB-UniRule"/>
</dbReference>
<dbReference type="GO" id="GO:0005886">
    <property type="term" value="C:plasma membrane"/>
    <property type="evidence" value="ECO:0007669"/>
    <property type="project" value="UniProtKB-SubCell"/>
</dbReference>
<keyword evidence="11 15" id="KW-1133">Transmembrane helix</keyword>
<feature type="transmembrane region" description="Helical" evidence="15">
    <location>
        <begin position="105"/>
        <end position="127"/>
    </location>
</feature>
<dbReference type="GO" id="GO:0006508">
    <property type="term" value="P:proteolysis"/>
    <property type="evidence" value="ECO:0007669"/>
    <property type="project" value="UniProtKB-KW"/>
</dbReference>
<comment type="cofactor">
    <cofactor evidence="15">
        <name>Zn(2+)</name>
        <dbReference type="ChEBI" id="CHEBI:29105"/>
    </cofactor>
    <text evidence="15">Binds 1 zinc ion per subunit.</text>
</comment>
<feature type="domain" description="AAA+ ATPase" evidence="18">
    <location>
        <begin position="190"/>
        <end position="329"/>
    </location>
</feature>
<dbReference type="Proteomes" id="UP001324634">
    <property type="component" value="Chromosome"/>
</dbReference>
<dbReference type="Pfam" id="PF06480">
    <property type="entry name" value="FtsH_ext"/>
    <property type="match status" value="1"/>
</dbReference>
<keyword evidence="8 15" id="KW-0378">Hydrolase</keyword>
<name>A0AAX4HK67_9BACT</name>
<dbReference type="EC" id="3.4.24.-" evidence="15"/>
<evidence type="ECO:0000256" key="2">
    <source>
        <dbReference type="ARBA" id="ARBA00010044"/>
    </source>
</evidence>
<dbReference type="EMBL" id="CP139487">
    <property type="protein sequence ID" value="WPU63618.1"/>
    <property type="molecule type" value="Genomic_DNA"/>
</dbReference>
<dbReference type="FunFam" id="1.20.58.760:FF:000001">
    <property type="entry name" value="ATP-dependent zinc metalloprotease FtsH"/>
    <property type="match status" value="1"/>
</dbReference>
<feature type="binding site" evidence="15">
    <location>
        <begin position="198"/>
        <end position="205"/>
    </location>
    <ligand>
        <name>ATP</name>
        <dbReference type="ChEBI" id="CHEBI:30616"/>
    </ligand>
</feature>
<dbReference type="Gene3D" id="1.10.8.60">
    <property type="match status" value="1"/>
</dbReference>
<proteinExistence type="inferred from homology"/>
<evidence type="ECO:0000313" key="19">
    <source>
        <dbReference type="EMBL" id="WPU63618.1"/>
    </source>
</evidence>
<dbReference type="GO" id="GO:0005524">
    <property type="term" value="F:ATP binding"/>
    <property type="evidence" value="ECO:0007669"/>
    <property type="project" value="UniProtKB-UniRule"/>
</dbReference>
<comment type="similarity">
    <text evidence="16">Belongs to the AAA ATPase family.</text>
</comment>
<accession>A0AAX4HK67</accession>
<dbReference type="InterPro" id="IPR003960">
    <property type="entry name" value="ATPase_AAA_CS"/>
</dbReference>
<organism evidence="19 20">
    <name type="scientific">Peredibacter starrii</name>
    <dbReference type="NCBI Taxonomy" id="28202"/>
    <lineage>
        <taxon>Bacteria</taxon>
        <taxon>Pseudomonadati</taxon>
        <taxon>Bdellovibrionota</taxon>
        <taxon>Bacteriovoracia</taxon>
        <taxon>Bacteriovoracales</taxon>
        <taxon>Bacteriovoracaceae</taxon>
        <taxon>Peredibacter</taxon>
    </lineage>
</organism>
<evidence type="ECO:0000256" key="12">
    <source>
        <dbReference type="ARBA" id="ARBA00023049"/>
    </source>
</evidence>
<feature type="binding site" evidence="15">
    <location>
        <position position="424"/>
    </location>
    <ligand>
        <name>Zn(2+)</name>
        <dbReference type="ChEBI" id="CHEBI:29105"/>
        <note>catalytic</note>
    </ligand>
</feature>
<evidence type="ECO:0000256" key="9">
    <source>
        <dbReference type="ARBA" id="ARBA00022833"/>
    </source>
</evidence>
<dbReference type="Gene3D" id="1.20.58.760">
    <property type="entry name" value="Peptidase M41"/>
    <property type="match status" value="1"/>
</dbReference>
<dbReference type="NCBIfam" id="TIGR01241">
    <property type="entry name" value="FtsH_fam"/>
    <property type="match status" value="1"/>
</dbReference>
<keyword evidence="9 15" id="KW-0862">Zinc</keyword>
<sequence length="632" mass="69035">MRKQQKTLMLWIVVILIMAFVMKVLEQKTVSAKNINFSNFITAVESGKVKEVTFQGENAIQGKFADGYENGSYFELTGNTGDETFRILKNHGIIPNYKREEKQGFLATLLINWLPMILLFLFFFFFLRQLQAGGGKAMSFGKAKAKMLTENDKRITFVDVAGVEEAKEELVEIVDFLKDPKKYTTLGGKIPKGCLLVGPPGTGKTLLARAVAGEAGVPFFSISGSDFVEMFVGVGASRVRDLFEQGKKHAPCIIFIDEIDAVGRHRGAGMGGGHDEREQTLNQLLVEMDGFEGNDGVIIMAATNRIDVLDPALLRPGRFDRRVTVGRPDVRGRHQILKVHTRKTPLAGDIDLEVIAKGTPGFTGADLANLVNEAALLAARDSKKALSMHDFENAKDKVLMGVARKSMMISEKEKKLTAYHEAGHTLVGMNLPHTDPIHKVSIIPRGQALGVTQTLPNEDMLNLSKEKGENFISFLMGGRVAEEIVYGEMTNGASNDIERATDLARSMVCSWGMSEKLGPINYQKGGGNPYAGDPGTSFSDETSRKIDLEIQHFVQSNYEVAKKILNDNIEALHRVALALVVWETLDAEQIRDIVAGKDIGQPVMSKKPTDTPPSGTVVGAGPLFGAGKPTPA</sequence>
<dbReference type="AlphaFoldDB" id="A0AAX4HK67"/>
<dbReference type="SMART" id="SM00382">
    <property type="entry name" value="AAA"/>
    <property type="match status" value="1"/>
</dbReference>
<dbReference type="InterPro" id="IPR005936">
    <property type="entry name" value="FtsH"/>
</dbReference>
<dbReference type="GO" id="GO:0030163">
    <property type="term" value="P:protein catabolic process"/>
    <property type="evidence" value="ECO:0007669"/>
    <property type="project" value="UniProtKB-UniRule"/>
</dbReference>
<dbReference type="InterPro" id="IPR003959">
    <property type="entry name" value="ATPase_AAA_core"/>
</dbReference>
<dbReference type="SUPFAM" id="SSF140990">
    <property type="entry name" value="FtsH protease domain-like"/>
    <property type="match status" value="1"/>
</dbReference>
<evidence type="ECO:0000256" key="3">
    <source>
        <dbReference type="ARBA" id="ARBA00022475"/>
    </source>
</evidence>
<feature type="binding site" evidence="15">
    <location>
        <position position="496"/>
    </location>
    <ligand>
        <name>Zn(2+)</name>
        <dbReference type="ChEBI" id="CHEBI:29105"/>
        <note>catalytic</note>
    </ligand>
</feature>
<dbReference type="InterPro" id="IPR037219">
    <property type="entry name" value="Peptidase_M41-like"/>
</dbReference>
<dbReference type="InterPro" id="IPR003593">
    <property type="entry name" value="AAA+_ATPase"/>
</dbReference>
<dbReference type="InterPro" id="IPR041569">
    <property type="entry name" value="AAA_lid_3"/>
</dbReference>
<dbReference type="InterPro" id="IPR027417">
    <property type="entry name" value="P-loop_NTPase"/>
</dbReference>
<evidence type="ECO:0000256" key="10">
    <source>
        <dbReference type="ARBA" id="ARBA00022840"/>
    </source>
</evidence>
<dbReference type="Pfam" id="PF17862">
    <property type="entry name" value="AAA_lid_3"/>
    <property type="match status" value="1"/>
</dbReference>
<evidence type="ECO:0000256" key="13">
    <source>
        <dbReference type="ARBA" id="ARBA00023136"/>
    </source>
</evidence>
<dbReference type="Pfam" id="PF01434">
    <property type="entry name" value="Peptidase_M41"/>
    <property type="match status" value="1"/>
</dbReference>
<evidence type="ECO:0000259" key="18">
    <source>
        <dbReference type="SMART" id="SM00382"/>
    </source>
</evidence>
<dbReference type="HAMAP" id="MF_01458">
    <property type="entry name" value="FtsH"/>
    <property type="match status" value="1"/>
</dbReference>
<evidence type="ECO:0000256" key="1">
    <source>
        <dbReference type="ARBA" id="ARBA00004370"/>
    </source>
</evidence>
<keyword evidence="3 15" id="KW-1003">Cell membrane</keyword>
<evidence type="ECO:0000256" key="15">
    <source>
        <dbReference type="HAMAP-Rule" id="MF_01458"/>
    </source>
</evidence>
<dbReference type="SUPFAM" id="SSF52540">
    <property type="entry name" value="P-loop containing nucleoside triphosphate hydrolases"/>
    <property type="match status" value="1"/>
</dbReference>
<protein>
    <recommendedName>
        <fullName evidence="15">ATP-dependent zinc metalloprotease FtsH</fullName>
        <ecNumber evidence="15">3.4.24.-</ecNumber>
    </recommendedName>
</protein>
<keyword evidence="20" id="KW-1185">Reference proteome</keyword>
<dbReference type="CDD" id="cd19501">
    <property type="entry name" value="RecA-like_FtsH"/>
    <property type="match status" value="1"/>
</dbReference>
<evidence type="ECO:0000256" key="4">
    <source>
        <dbReference type="ARBA" id="ARBA00022670"/>
    </source>
</evidence>
<dbReference type="Gene3D" id="3.30.720.210">
    <property type="match status" value="1"/>
</dbReference>
<gene>
    <name evidence="15 19" type="primary">ftsH</name>
    <name evidence="19" type="ORF">SOO65_13055</name>
</gene>
<feature type="region of interest" description="Disordered" evidence="17">
    <location>
        <begin position="604"/>
        <end position="632"/>
    </location>
</feature>
<comment type="subcellular location">
    <subcellularLocation>
        <location evidence="15">Cell membrane</location>
        <topology evidence="15">Multi-pass membrane protein</topology>
        <orientation evidence="15">Cytoplasmic side</orientation>
    </subcellularLocation>
    <subcellularLocation>
        <location evidence="1">Membrane</location>
    </subcellularLocation>
</comment>
<evidence type="ECO:0000256" key="11">
    <source>
        <dbReference type="ARBA" id="ARBA00022989"/>
    </source>
</evidence>
<dbReference type="Gene3D" id="3.40.50.300">
    <property type="entry name" value="P-loop containing nucleotide triphosphate hydrolases"/>
    <property type="match status" value="1"/>
</dbReference>
<evidence type="ECO:0000256" key="5">
    <source>
        <dbReference type="ARBA" id="ARBA00022692"/>
    </source>
</evidence>
<dbReference type="InterPro" id="IPR011546">
    <property type="entry name" value="Pept_M41_FtsH_extracell"/>
</dbReference>
<keyword evidence="10 15" id="KW-0067">ATP-binding</keyword>
<keyword evidence="5 15" id="KW-0812">Transmembrane</keyword>
<comment type="similarity">
    <text evidence="2 15">In the C-terminal section; belongs to the peptidase M41 family.</text>
</comment>
<evidence type="ECO:0000256" key="17">
    <source>
        <dbReference type="SAM" id="MobiDB-lite"/>
    </source>
</evidence>
<dbReference type="RefSeq" id="WP_321390654.1">
    <property type="nucleotide sequence ID" value="NZ_CP139487.1"/>
</dbReference>